<gene>
    <name evidence="2" type="primary">Contig5151.g5522</name>
    <name evidence="2" type="ORF">STYLEM_285</name>
</gene>
<proteinExistence type="predicted"/>
<sequence>MIEAHEMFGLTLNMIYENTPFQFYTQQVNMIVKDSSHIKNKLINMNKNFNRMCEVVSGLHRLLKGLEKDREKARVAFDHYRIKVKDLEKSHMKSSDPKKLDKFSRNRGKFDMAKQTFNSENAKLEQQIDQIRDKIDVILNQLIFKFSKDVEAEFYHQINLQFSKLKDMEEKMREISLKAVQGKFGNVGGQMELNMNF</sequence>
<dbReference type="SUPFAM" id="SSF103657">
    <property type="entry name" value="BAR/IMD domain-like"/>
    <property type="match status" value="1"/>
</dbReference>
<accession>A0A077ZN04</accession>
<dbReference type="Proteomes" id="UP000039865">
    <property type="component" value="Unassembled WGS sequence"/>
</dbReference>
<evidence type="ECO:0008006" key="4">
    <source>
        <dbReference type="Google" id="ProtNLM"/>
    </source>
</evidence>
<feature type="coiled-coil region" evidence="1">
    <location>
        <begin position="114"/>
        <end position="141"/>
    </location>
</feature>
<dbReference type="InterPro" id="IPR027267">
    <property type="entry name" value="AH/BAR_dom_sf"/>
</dbReference>
<evidence type="ECO:0000256" key="1">
    <source>
        <dbReference type="SAM" id="Coils"/>
    </source>
</evidence>
<dbReference type="AlphaFoldDB" id="A0A077ZN04"/>
<dbReference type="InParanoid" id="A0A077ZN04"/>
<evidence type="ECO:0000313" key="2">
    <source>
        <dbReference type="EMBL" id="CDW71342.1"/>
    </source>
</evidence>
<dbReference type="EMBL" id="CCKQ01000282">
    <property type="protein sequence ID" value="CDW71342.1"/>
    <property type="molecule type" value="Genomic_DNA"/>
</dbReference>
<keyword evidence="1" id="KW-0175">Coiled coil</keyword>
<dbReference type="OrthoDB" id="10549794at2759"/>
<evidence type="ECO:0000313" key="3">
    <source>
        <dbReference type="Proteomes" id="UP000039865"/>
    </source>
</evidence>
<organism evidence="2 3">
    <name type="scientific">Stylonychia lemnae</name>
    <name type="common">Ciliate</name>
    <dbReference type="NCBI Taxonomy" id="5949"/>
    <lineage>
        <taxon>Eukaryota</taxon>
        <taxon>Sar</taxon>
        <taxon>Alveolata</taxon>
        <taxon>Ciliophora</taxon>
        <taxon>Intramacronucleata</taxon>
        <taxon>Spirotrichea</taxon>
        <taxon>Stichotrichia</taxon>
        <taxon>Sporadotrichida</taxon>
        <taxon>Oxytrichidae</taxon>
        <taxon>Stylonychinae</taxon>
        <taxon>Stylonychia</taxon>
    </lineage>
</organism>
<protein>
    <recommendedName>
        <fullName evidence="4">BAR domain-containing protein</fullName>
    </recommendedName>
</protein>
<reference evidence="2 3" key="1">
    <citation type="submission" date="2014-06" db="EMBL/GenBank/DDBJ databases">
        <authorList>
            <person name="Swart Estienne"/>
        </authorList>
    </citation>
    <scope>NUCLEOTIDE SEQUENCE [LARGE SCALE GENOMIC DNA]</scope>
    <source>
        <strain evidence="2 3">130c</strain>
    </source>
</reference>
<keyword evidence="3" id="KW-1185">Reference proteome</keyword>
<dbReference type="Gene3D" id="1.20.1270.60">
    <property type="entry name" value="Arfaptin homology (AH) domain/BAR domain"/>
    <property type="match status" value="1"/>
</dbReference>
<name>A0A077ZN04_STYLE</name>